<dbReference type="OrthoDB" id="31892at10239"/>
<evidence type="ECO:0000313" key="2">
    <source>
        <dbReference type="Proteomes" id="UP000202511"/>
    </source>
</evidence>
<dbReference type="GeneID" id="23462153"/>
<dbReference type="InterPro" id="IPR045327">
    <property type="entry name" value="DUF5881"/>
</dbReference>
<dbReference type="Pfam" id="PF19228">
    <property type="entry name" value="DUF5881"/>
    <property type="match status" value="1"/>
</dbReference>
<proteinExistence type="predicted"/>
<name>A0A0B5J8X2_9VIRU</name>
<organism evidence="1 2">
    <name type="scientific">Pandoravirus inopinatum</name>
    <dbReference type="NCBI Taxonomy" id="1605721"/>
    <lineage>
        <taxon>Viruses</taxon>
        <taxon>Pandoravirus</taxon>
    </lineage>
</organism>
<dbReference type="EMBL" id="KP136319">
    <property type="protein sequence ID" value="AJF97236.1"/>
    <property type="molecule type" value="Genomic_DNA"/>
</dbReference>
<reference evidence="1 2" key="1">
    <citation type="journal article" date="2015" name="Parasitol. Res.">
        <title>Viruses in close associations with free-living amoebae.</title>
        <authorList>
            <person name="Scheid P."/>
        </authorList>
    </citation>
    <scope>NUCLEOTIDE SEQUENCE [LARGE SCALE GENOMIC DNA]</scope>
    <source>
        <strain evidence="1">KlaHel</strain>
    </source>
</reference>
<dbReference type="RefSeq" id="YP_009119471.1">
    <property type="nucleotide sequence ID" value="NC_026440.1"/>
</dbReference>
<dbReference type="Proteomes" id="UP000202511">
    <property type="component" value="Segment"/>
</dbReference>
<sequence>MTSTKTKTQATLCARALLPMAVLAALAIMAVSSVAALSPNLECPVSPAYPKNYFRDNLPAQNGYMGTTAFRAYVQVDVTGEADLVKVGNFTGVYLRYYSRTQRRPIDEYYINVDGTPVKVIEITTTPLGDAGQFCLNFDPPTDVSEYVEGVSLNDKFFFNAYYNKTAKGARFGEITRTEFFNFARNGVDSLNILTVLDNEDASIESMTFFRFHKTSNHVVERCEETDEVKAIDGVATRSVHDYAQTFELGNGMRVPLDVIKPAYRGFFPAAAAAAAA</sequence>
<dbReference type="KEGG" id="vg:23462153"/>
<evidence type="ECO:0000313" key="1">
    <source>
        <dbReference type="EMBL" id="AJF97236.1"/>
    </source>
</evidence>
<accession>A0A0B5J8X2</accession>
<protein>
    <submittedName>
        <fullName evidence="1">Uncharacterized protein</fullName>
    </submittedName>
</protein>